<dbReference type="OrthoDB" id="9780120at2"/>
<dbReference type="RefSeq" id="WP_073030282.1">
    <property type="nucleotide sequence ID" value="NZ_FQXJ01000009.1"/>
</dbReference>
<name>A0A1M5YZ93_9FIRM</name>
<dbReference type="InterPro" id="IPR051805">
    <property type="entry name" value="Dehydratase_Activator_Redct"/>
</dbReference>
<sequence>MRIGFPRALYYFDHFPFWAGFFHRLGIEVVTSPATHRQIMEQGLKKASDETCLPLKLLAGHIQALKDVDWIFLPRIVSVEADTYTCPKFLGIPESLLPAVPPGMPVLTVTLNWRKGKRQVLKDLEGLGVQLGKSSSDVRKALNEGLEWQKRYQDSMGAGWDFEESIREIGRAAKDLTESAKVPTLVTWKERMFAKMSSTALKRTAEFPIVDQNRDRLRIALVGHSYLTHESYANLNLLRKLREKAKVELVQNVNQEEVKTNLFGLRKKLFWSHSKQIFGAGNKFVADQSVDGIIYLTCFGCGTDSMVQELVSRKAREQHKPYMVVTLDEHSGEAGLVTRLEAFLDMVERRRVHEGYVSTYGECLDRNSNAL</sequence>
<dbReference type="Proteomes" id="UP000183954">
    <property type="component" value="Unassembled WGS sequence"/>
</dbReference>
<dbReference type="Gene3D" id="3.40.50.11900">
    <property type="match status" value="1"/>
</dbReference>
<accession>A0A1M5YZ93</accession>
<dbReference type="EMBL" id="FQXJ01000009">
    <property type="protein sequence ID" value="SHI16903.1"/>
    <property type="molecule type" value="Genomic_DNA"/>
</dbReference>
<reference evidence="3" key="1">
    <citation type="submission" date="2016-11" db="EMBL/GenBank/DDBJ databases">
        <authorList>
            <person name="Varghese N."/>
            <person name="Submissions S."/>
        </authorList>
    </citation>
    <scope>NUCLEOTIDE SEQUENCE [LARGE SCALE GENOMIC DNA]</scope>
    <source>
        <strain evidence="3">DSM 15449</strain>
    </source>
</reference>
<dbReference type="AlphaFoldDB" id="A0A1M5YZ93"/>
<organism evidence="2 3">
    <name type="scientific">Desulfosporosinus lacus DSM 15449</name>
    <dbReference type="NCBI Taxonomy" id="1121420"/>
    <lineage>
        <taxon>Bacteria</taxon>
        <taxon>Bacillati</taxon>
        <taxon>Bacillota</taxon>
        <taxon>Clostridia</taxon>
        <taxon>Eubacteriales</taxon>
        <taxon>Desulfitobacteriaceae</taxon>
        <taxon>Desulfosporosinus</taxon>
    </lineage>
</organism>
<dbReference type="Pfam" id="PF06050">
    <property type="entry name" value="HGD-D"/>
    <property type="match status" value="1"/>
</dbReference>
<keyword evidence="3" id="KW-1185">Reference proteome</keyword>
<dbReference type="Pfam" id="PF09989">
    <property type="entry name" value="DUF2229"/>
    <property type="match status" value="1"/>
</dbReference>
<dbReference type="PANTHER" id="PTHR32329:SF2">
    <property type="entry name" value="BIFUNCTIONAL PROTEIN [INCLUDES 2-HYDROXYACYL-COA DEHYDRATASE (N-TER) AND ITS ACTIVATOR DOMAIN (C_TERM)"/>
    <property type="match status" value="1"/>
</dbReference>
<dbReference type="STRING" id="1121420.SAMN02746098_02734"/>
<dbReference type="InterPro" id="IPR010327">
    <property type="entry name" value="FldB/FldC_alpha/beta"/>
</dbReference>
<evidence type="ECO:0000313" key="2">
    <source>
        <dbReference type="EMBL" id="SHI16903.1"/>
    </source>
</evidence>
<dbReference type="PANTHER" id="PTHR32329">
    <property type="entry name" value="BIFUNCTIONAL PROTEIN [INCLUDES 2-HYDROXYACYL-COA DEHYDRATASE (N-TER) AND ITS ACTIVATOR DOMAIN (C_TERM)-RELATED"/>
    <property type="match status" value="1"/>
</dbReference>
<protein>
    <submittedName>
        <fullName evidence="2">Predicted nucleotide-binding protein, sugar kinase/HSP70/actin superfamily</fullName>
    </submittedName>
</protein>
<dbReference type="GO" id="GO:0016301">
    <property type="term" value="F:kinase activity"/>
    <property type="evidence" value="ECO:0007669"/>
    <property type="project" value="UniProtKB-KW"/>
</dbReference>
<feature type="domain" description="DUF2229" evidence="1">
    <location>
        <begin position="2"/>
        <end position="244"/>
    </location>
</feature>
<keyword evidence="2" id="KW-0418">Kinase</keyword>
<keyword evidence="2" id="KW-0808">Transferase</keyword>
<evidence type="ECO:0000259" key="1">
    <source>
        <dbReference type="Pfam" id="PF09989"/>
    </source>
</evidence>
<evidence type="ECO:0000313" key="3">
    <source>
        <dbReference type="Proteomes" id="UP000183954"/>
    </source>
</evidence>
<gene>
    <name evidence="2" type="ORF">SAMN02746098_02734</name>
</gene>
<dbReference type="InterPro" id="IPR018709">
    <property type="entry name" value="CoA_activase_DUF2229"/>
</dbReference>
<proteinExistence type="predicted"/>